<evidence type="ECO:0000313" key="12">
    <source>
        <dbReference type="EMBL" id="MBB5325116.1"/>
    </source>
</evidence>
<feature type="transmembrane region" description="Helical" evidence="9">
    <location>
        <begin position="85"/>
        <end position="106"/>
    </location>
</feature>
<dbReference type="PROSITE" id="PS50928">
    <property type="entry name" value="ABC_TM1"/>
    <property type="match status" value="1"/>
</dbReference>
<keyword evidence="13" id="KW-1185">Reference proteome</keyword>
<keyword evidence="3 9" id="KW-0813">Transport</keyword>
<evidence type="ECO:0000256" key="3">
    <source>
        <dbReference type="ARBA" id="ARBA00022448"/>
    </source>
</evidence>
<feature type="domain" description="ABC transmembrane type-1" evidence="11">
    <location>
        <begin position="9"/>
        <end position="211"/>
    </location>
</feature>
<feature type="transmembrane region" description="Helical" evidence="9">
    <location>
        <begin position="6"/>
        <end position="32"/>
    </location>
</feature>
<dbReference type="InterPro" id="IPR035906">
    <property type="entry name" value="MetI-like_sf"/>
</dbReference>
<dbReference type="InterPro" id="IPR000515">
    <property type="entry name" value="MetI-like"/>
</dbReference>
<proteinExistence type="inferred from homology"/>
<dbReference type="RefSeq" id="WP_183254362.1">
    <property type="nucleotide sequence ID" value="NZ_JACHEP010000011.1"/>
</dbReference>
<dbReference type="EMBL" id="JACHEP010000011">
    <property type="protein sequence ID" value="MBB5325116.1"/>
    <property type="molecule type" value="Genomic_DNA"/>
</dbReference>
<dbReference type="SUPFAM" id="SSF161098">
    <property type="entry name" value="MetI-like"/>
    <property type="match status" value="1"/>
</dbReference>
<evidence type="ECO:0000256" key="10">
    <source>
        <dbReference type="RuleBase" id="RU365097"/>
    </source>
</evidence>
<dbReference type="AlphaFoldDB" id="A0A7W8IQY9"/>
<name>A0A7W8IQY9_9BACL</name>
<dbReference type="CDD" id="cd06261">
    <property type="entry name" value="TM_PBP2"/>
    <property type="match status" value="1"/>
</dbReference>
<protein>
    <recommendedName>
        <fullName evidence="10">Molybdenum transport system permease</fullName>
    </recommendedName>
</protein>
<evidence type="ECO:0000259" key="11">
    <source>
        <dbReference type="PROSITE" id="PS50928"/>
    </source>
</evidence>
<accession>A0A7W8IQY9</accession>
<comment type="function">
    <text evidence="10">Part of the binding-protein-dependent transport system for molybdenum; probably responsible for the translocation of the substrate across the membrane.</text>
</comment>
<evidence type="ECO:0000256" key="7">
    <source>
        <dbReference type="ARBA" id="ARBA00022989"/>
    </source>
</evidence>
<gene>
    <name evidence="12" type="ORF">HNQ34_002215</name>
</gene>
<evidence type="ECO:0000313" key="13">
    <source>
        <dbReference type="Proteomes" id="UP000520011"/>
    </source>
</evidence>
<evidence type="ECO:0000256" key="2">
    <source>
        <dbReference type="ARBA" id="ARBA00007069"/>
    </source>
</evidence>
<dbReference type="Proteomes" id="UP000520011">
    <property type="component" value="Unassembled WGS sequence"/>
</dbReference>
<keyword evidence="4 10" id="KW-1003">Cell membrane</keyword>
<comment type="caution">
    <text evidence="12">The sequence shown here is derived from an EMBL/GenBank/DDBJ whole genome shotgun (WGS) entry which is preliminary data.</text>
</comment>
<organism evidence="12 13">
    <name type="scientific">Anoxybacteroides tepidamans</name>
    <dbReference type="NCBI Taxonomy" id="265948"/>
    <lineage>
        <taxon>Bacteria</taxon>
        <taxon>Bacillati</taxon>
        <taxon>Bacillota</taxon>
        <taxon>Bacilli</taxon>
        <taxon>Bacillales</taxon>
        <taxon>Anoxybacillaceae</taxon>
        <taxon>Anoxybacteroides</taxon>
    </lineage>
</organism>
<keyword evidence="7 9" id="KW-1133">Transmembrane helix</keyword>
<reference evidence="12 13" key="1">
    <citation type="submission" date="2020-08" db="EMBL/GenBank/DDBJ databases">
        <title>Genomic Encyclopedia of Type Strains, Phase IV (KMG-IV): sequencing the most valuable type-strain genomes for metagenomic binning, comparative biology and taxonomic classification.</title>
        <authorList>
            <person name="Goeker M."/>
        </authorList>
    </citation>
    <scope>NUCLEOTIDE SEQUENCE [LARGE SCALE GENOMIC DNA]</scope>
    <source>
        <strain evidence="12 13">DSM 16325</strain>
    </source>
</reference>
<keyword evidence="5 10" id="KW-0500">Molybdenum</keyword>
<feature type="transmembrane region" description="Helical" evidence="9">
    <location>
        <begin position="132"/>
        <end position="156"/>
    </location>
</feature>
<evidence type="ECO:0000256" key="8">
    <source>
        <dbReference type="ARBA" id="ARBA00023136"/>
    </source>
</evidence>
<keyword evidence="6 9" id="KW-0812">Transmembrane</keyword>
<evidence type="ECO:0000256" key="5">
    <source>
        <dbReference type="ARBA" id="ARBA00022505"/>
    </source>
</evidence>
<comment type="subcellular location">
    <subcellularLocation>
        <location evidence="1 9">Cell membrane</location>
        <topology evidence="1 9">Multi-pass membrane protein</topology>
    </subcellularLocation>
</comment>
<dbReference type="InterPro" id="IPR011867">
    <property type="entry name" value="ModB_ABC"/>
</dbReference>
<evidence type="ECO:0000256" key="9">
    <source>
        <dbReference type="RuleBase" id="RU363032"/>
    </source>
</evidence>
<evidence type="ECO:0000256" key="4">
    <source>
        <dbReference type="ARBA" id="ARBA00022475"/>
    </source>
</evidence>
<sequence length="232" mass="24963">MEPLNLFPFFLSLKVAVAATGLAAVIGIPLAYYLSRSRGKIADFVDTLTTLPVILPPTVLGYYLLVLLGRQSPIGKFVEETFGTTLVFTPLGAVIAAFVVAVPFLIKSARAAFASIDPNLIRAAKVLGRSDWNIFLVVILPLSWRGVASGLMLVFARALGDFGATLMVAGNIPNETLTMPVAIYDALLAGNHRLANALVMIMTVVSVSLLYMMKRVEKRMIRGDGSHAARKD</sequence>
<feature type="transmembrane region" description="Helical" evidence="9">
    <location>
        <begin position="44"/>
        <end position="65"/>
    </location>
</feature>
<evidence type="ECO:0000256" key="1">
    <source>
        <dbReference type="ARBA" id="ARBA00004651"/>
    </source>
</evidence>
<dbReference type="PANTHER" id="PTHR30183">
    <property type="entry name" value="MOLYBDENUM TRANSPORT SYSTEM PERMEASE PROTEIN MODB"/>
    <property type="match status" value="1"/>
</dbReference>
<dbReference type="PANTHER" id="PTHR30183:SF3">
    <property type="entry name" value="MOLYBDENUM TRANSPORT SYSTEM PERMEASE PROTEIN MODB"/>
    <property type="match status" value="1"/>
</dbReference>
<dbReference type="GO" id="GO:0015098">
    <property type="term" value="F:molybdate ion transmembrane transporter activity"/>
    <property type="evidence" value="ECO:0007669"/>
    <property type="project" value="UniProtKB-UniRule"/>
</dbReference>
<dbReference type="Pfam" id="PF00528">
    <property type="entry name" value="BPD_transp_1"/>
    <property type="match status" value="1"/>
</dbReference>
<comment type="similarity">
    <text evidence="2 10">Belongs to the binding-protein-dependent transport system permease family. CysTW subfamily.</text>
</comment>
<dbReference type="Gene3D" id="1.10.3720.10">
    <property type="entry name" value="MetI-like"/>
    <property type="match status" value="1"/>
</dbReference>
<dbReference type="NCBIfam" id="TIGR02141">
    <property type="entry name" value="modB_ABC"/>
    <property type="match status" value="1"/>
</dbReference>
<keyword evidence="8 9" id="KW-0472">Membrane</keyword>
<dbReference type="GO" id="GO:0005886">
    <property type="term" value="C:plasma membrane"/>
    <property type="evidence" value="ECO:0007669"/>
    <property type="project" value="UniProtKB-SubCell"/>
</dbReference>
<feature type="transmembrane region" description="Helical" evidence="9">
    <location>
        <begin position="194"/>
        <end position="212"/>
    </location>
</feature>
<evidence type="ECO:0000256" key="6">
    <source>
        <dbReference type="ARBA" id="ARBA00022692"/>
    </source>
</evidence>